<protein>
    <submittedName>
        <fullName evidence="1">Uncharacterized protein</fullName>
    </submittedName>
</protein>
<organism evidence="1 2">
    <name type="scientific">Cupriavidus neocaledonicus</name>
    <dbReference type="NCBI Taxonomy" id="1040979"/>
    <lineage>
        <taxon>Bacteria</taxon>
        <taxon>Pseudomonadati</taxon>
        <taxon>Pseudomonadota</taxon>
        <taxon>Betaproteobacteria</taxon>
        <taxon>Burkholderiales</taxon>
        <taxon>Burkholderiaceae</taxon>
        <taxon>Cupriavidus</taxon>
    </lineage>
</organism>
<gene>
    <name evidence="1" type="ORF">CBM2605_B100247</name>
</gene>
<keyword evidence="2" id="KW-1185">Reference proteome</keyword>
<dbReference type="EMBL" id="OFTC01000033">
    <property type="protein sequence ID" value="SOZ38296.1"/>
    <property type="molecule type" value="Genomic_DNA"/>
</dbReference>
<evidence type="ECO:0000313" key="1">
    <source>
        <dbReference type="EMBL" id="SOZ38296.1"/>
    </source>
</evidence>
<proteinExistence type="predicted"/>
<evidence type="ECO:0000313" key="2">
    <source>
        <dbReference type="Proteomes" id="UP000256710"/>
    </source>
</evidence>
<name>A0ABY1V6C8_9BURK</name>
<reference evidence="1 2" key="1">
    <citation type="submission" date="2018-01" db="EMBL/GenBank/DDBJ databases">
        <authorList>
            <person name="Clerissi C."/>
        </authorList>
    </citation>
    <scope>NUCLEOTIDE SEQUENCE [LARGE SCALE GENOMIC DNA]</scope>
    <source>
        <strain evidence="1">Cupriavidus taiwanensis STM 6082</strain>
    </source>
</reference>
<accession>A0ABY1V6C8</accession>
<sequence>MFSTFYFQPLSKILGGPIVNHQNFDVFRKISVHLDECQTIKEI</sequence>
<comment type="caution">
    <text evidence="1">The sequence shown here is derived from an EMBL/GenBank/DDBJ whole genome shotgun (WGS) entry which is preliminary data.</text>
</comment>
<dbReference type="Proteomes" id="UP000256710">
    <property type="component" value="Unassembled WGS sequence"/>
</dbReference>